<gene>
    <name evidence="2" type="ORF">BDY21DRAFT_338711</name>
</gene>
<accession>A0A6A6P713</accession>
<proteinExistence type="predicted"/>
<evidence type="ECO:0000313" key="2">
    <source>
        <dbReference type="EMBL" id="KAF2459608.1"/>
    </source>
</evidence>
<evidence type="ECO:0000256" key="1">
    <source>
        <dbReference type="SAM" id="MobiDB-lite"/>
    </source>
</evidence>
<dbReference type="EMBL" id="MU001675">
    <property type="protein sequence ID" value="KAF2459608.1"/>
    <property type="molecule type" value="Genomic_DNA"/>
</dbReference>
<sequence>MKAREPTPPGAITTTPLTQLVSPSNLANPASHVSAHPRHRGLAFCLSQQNQRKTNRYCSAESKKRRFARNRDRIW</sequence>
<feature type="region of interest" description="Disordered" evidence="1">
    <location>
        <begin position="1"/>
        <end position="37"/>
    </location>
</feature>
<dbReference type="Proteomes" id="UP000799766">
    <property type="component" value="Unassembled WGS sequence"/>
</dbReference>
<reference evidence="2" key="1">
    <citation type="journal article" date="2020" name="Stud. Mycol.">
        <title>101 Dothideomycetes genomes: a test case for predicting lifestyles and emergence of pathogens.</title>
        <authorList>
            <person name="Haridas S."/>
            <person name="Albert R."/>
            <person name="Binder M."/>
            <person name="Bloem J."/>
            <person name="Labutti K."/>
            <person name="Salamov A."/>
            <person name="Andreopoulos B."/>
            <person name="Baker S."/>
            <person name="Barry K."/>
            <person name="Bills G."/>
            <person name="Bluhm B."/>
            <person name="Cannon C."/>
            <person name="Castanera R."/>
            <person name="Culley D."/>
            <person name="Daum C."/>
            <person name="Ezra D."/>
            <person name="Gonzalez J."/>
            <person name="Henrissat B."/>
            <person name="Kuo A."/>
            <person name="Liang C."/>
            <person name="Lipzen A."/>
            <person name="Lutzoni F."/>
            <person name="Magnuson J."/>
            <person name="Mondo S."/>
            <person name="Nolan M."/>
            <person name="Ohm R."/>
            <person name="Pangilinan J."/>
            <person name="Park H.-J."/>
            <person name="Ramirez L."/>
            <person name="Alfaro M."/>
            <person name="Sun H."/>
            <person name="Tritt A."/>
            <person name="Yoshinaga Y."/>
            <person name="Zwiers L.-H."/>
            <person name="Turgeon B."/>
            <person name="Goodwin S."/>
            <person name="Spatafora J."/>
            <person name="Crous P."/>
            <person name="Grigoriev I."/>
        </authorList>
    </citation>
    <scope>NUCLEOTIDE SEQUENCE</scope>
    <source>
        <strain evidence="2">ATCC 16933</strain>
    </source>
</reference>
<dbReference type="AlphaFoldDB" id="A0A6A6P713"/>
<feature type="compositionally biased region" description="Polar residues" evidence="1">
    <location>
        <begin position="12"/>
        <end position="28"/>
    </location>
</feature>
<keyword evidence="3" id="KW-1185">Reference proteome</keyword>
<name>A0A6A6P713_9PEZI</name>
<protein>
    <submittedName>
        <fullName evidence="2">Uncharacterized protein</fullName>
    </submittedName>
</protein>
<evidence type="ECO:0000313" key="3">
    <source>
        <dbReference type="Proteomes" id="UP000799766"/>
    </source>
</evidence>
<organism evidence="2 3">
    <name type="scientific">Lineolata rhizophorae</name>
    <dbReference type="NCBI Taxonomy" id="578093"/>
    <lineage>
        <taxon>Eukaryota</taxon>
        <taxon>Fungi</taxon>
        <taxon>Dikarya</taxon>
        <taxon>Ascomycota</taxon>
        <taxon>Pezizomycotina</taxon>
        <taxon>Dothideomycetes</taxon>
        <taxon>Dothideomycetes incertae sedis</taxon>
        <taxon>Lineolatales</taxon>
        <taxon>Lineolataceae</taxon>
        <taxon>Lineolata</taxon>
    </lineage>
</organism>